<dbReference type="RefSeq" id="XP_004177707.1">
    <property type="nucleotide sequence ID" value="XM_004177659.1"/>
</dbReference>
<feature type="region of interest" description="Disordered" evidence="5">
    <location>
        <begin position="451"/>
        <end position="488"/>
    </location>
</feature>
<feature type="compositionally biased region" description="Polar residues" evidence="5">
    <location>
        <begin position="502"/>
        <end position="513"/>
    </location>
</feature>
<keyword evidence="8" id="KW-1185">Reference proteome</keyword>
<dbReference type="InterPro" id="IPR013083">
    <property type="entry name" value="Znf_RING/FYVE/PHD"/>
</dbReference>
<evidence type="ECO:0000313" key="8">
    <source>
        <dbReference type="Proteomes" id="UP000002866"/>
    </source>
</evidence>
<dbReference type="PROSITE" id="PS00518">
    <property type="entry name" value="ZF_RING_1"/>
    <property type="match status" value="1"/>
</dbReference>
<feature type="compositionally biased region" description="Polar residues" evidence="5">
    <location>
        <begin position="300"/>
        <end position="320"/>
    </location>
</feature>
<evidence type="ECO:0000256" key="2">
    <source>
        <dbReference type="ARBA" id="ARBA00022771"/>
    </source>
</evidence>
<evidence type="ECO:0000313" key="7">
    <source>
        <dbReference type="EMBL" id="CCH58188.1"/>
    </source>
</evidence>
<reference evidence="7 8" key="1">
    <citation type="journal article" date="2011" name="Proc. Natl. Acad. Sci. U.S.A.">
        <title>Evolutionary erosion of yeast sex chromosomes by mating-type switching accidents.</title>
        <authorList>
            <person name="Gordon J.L."/>
            <person name="Armisen D."/>
            <person name="Proux-Wera E."/>
            <person name="Oheigeartaigh S.S."/>
            <person name="Byrne K.P."/>
            <person name="Wolfe K.H."/>
        </authorList>
    </citation>
    <scope>NUCLEOTIDE SEQUENCE [LARGE SCALE GENOMIC DNA]</scope>
    <source>
        <strain evidence="8">ATCC 34711 / CBS 6284 / DSM 70876 / NBRC 10599 / NRRL Y-10934 / UCD 77-7</strain>
    </source>
</reference>
<evidence type="ECO:0000256" key="1">
    <source>
        <dbReference type="ARBA" id="ARBA00022723"/>
    </source>
</evidence>
<dbReference type="Pfam" id="PF13639">
    <property type="entry name" value="zf-RING_2"/>
    <property type="match status" value="1"/>
</dbReference>
<dbReference type="OMA" id="HIFGREC"/>
<proteinExistence type="predicted"/>
<dbReference type="eggNOG" id="KOG0802">
    <property type="taxonomic scope" value="Eukaryota"/>
</dbReference>
<dbReference type="FunCoup" id="I2GVN6">
    <property type="interactions" value="231"/>
</dbReference>
<feature type="compositionally biased region" description="Low complexity" evidence="5">
    <location>
        <begin position="57"/>
        <end position="93"/>
    </location>
</feature>
<name>I2GVN6_HENB6</name>
<dbReference type="PANTHER" id="PTHR15710">
    <property type="entry name" value="E3 UBIQUITIN-PROTEIN LIGASE PRAJA"/>
    <property type="match status" value="1"/>
</dbReference>
<dbReference type="EMBL" id="HE806316">
    <property type="protein sequence ID" value="CCH58188.1"/>
    <property type="molecule type" value="Genomic_DNA"/>
</dbReference>
<dbReference type="PROSITE" id="PS50089">
    <property type="entry name" value="ZF_RING_2"/>
    <property type="match status" value="1"/>
</dbReference>
<dbReference type="SUPFAM" id="SSF57850">
    <property type="entry name" value="RING/U-box"/>
    <property type="match status" value="1"/>
</dbReference>
<dbReference type="GO" id="GO:0016567">
    <property type="term" value="P:protein ubiquitination"/>
    <property type="evidence" value="ECO:0007669"/>
    <property type="project" value="TreeGrafter"/>
</dbReference>
<dbReference type="GO" id="GO:0008270">
    <property type="term" value="F:zinc ion binding"/>
    <property type="evidence" value="ECO:0007669"/>
    <property type="project" value="UniProtKB-KW"/>
</dbReference>
<feature type="compositionally biased region" description="Low complexity" evidence="5">
    <location>
        <begin position="514"/>
        <end position="536"/>
    </location>
</feature>
<dbReference type="KEGG" id="tbl:TBLA_0A03900"/>
<feature type="compositionally biased region" description="Low complexity" evidence="5">
    <location>
        <begin position="272"/>
        <end position="287"/>
    </location>
</feature>
<feature type="compositionally biased region" description="Polar residues" evidence="5">
    <location>
        <begin position="681"/>
        <end position="698"/>
    </location>
</feature>
<dbReference type="InterPro" id="IPR001841">
    <property type="entry name" value="Znf_RING"/>
</dbReference>
<accession>I2GVN6</accession>
<gene>
    <name evidence="7" type="primary">TBLA0A03900</name>
    <name evidence="7" type="ORF">TBLA_0A03900</name>
</gene>
<feature type="region of interest" description="Disordered" evidence="5">
    <location>
        <begin position="394"/>
        <end position="438"/>
    </location>
</feature>
<feature type="compositionally biased region" description="Low complexity" evidence="5">
    <location>
        <begin position="22"/>
        <end position="45"/>
    </location>
</feature>
<dbReference type="OrthoDB" id="8062037at2759"/>
<dbReference type="Gene3D" id="3.30.40.10">
    <property type="entry name" value="Zinc/RING finger domain, C3HC4 (zinc finger)"/>
    <property type="match status" value="1"/>
</dbReference>
<dbReference type="GO" id="GO:0005737">
    <property type="term" value="C:cytoplasm"/>
    <property type="evidence" value="ECO:0007669"/>
    <property type="project" value="TreeGrafter"/>
</dbReference>
<dbReference type="SMART" id="SM00184">
    <property type="entry name" value="RING"/>
    <property type="match status" value="1"/>
</dbReference>
<feature type="region of interest" description="Disordered" evidence="5">
    <location>
        <begin position="243"/>
        <end position="287"/>
    </location>
</feature>
<evidence type="ECO:0000256" key="4">
    <source>
        <dbReference type="PROSITE-ProRule" id="PRU00175"/>
    </source>
</evidence>
<feature type="region of interest" description="Disordered" evidence="5">
    <location>
        <begin position="566"/>
        <end position="628"/>
    </location>
</feature>
<sequence length="698" mass="75552">MSTRQADDNDSNEADSSRNPHNDNTTTNASSSTPLTLNNQLNNNSFGINENVSSTVNATTRDSSDSNNNSNTNNSNTSNQGTATNTSNLSSTNIPINPDHPDTRNITVSIQYSLLNPQTRLTTSNNMASNFSFNPSTALNGSSTSETPDRTSNGSQLAPDNIPNRQANGTLVLSFRDVPVSTPSDTLESVISVAAELATRRFVDIMTQSNGISQKDFENLSILKLNSLPTSTELCSICMEPYEEEPSATLSKKRSRDLDRLEDSKAKKPRSMESNSTESNSTAVSTNSVDNGIAQFNETTQLTTVAPSSMDSTIPTSSTPDENKKHEYHNSPVQLSCKHIFCRSCLYEWSKLKNSCPLCRKKIVETPTVENNIQNDANSNEAFERIRRILYNNHNLNSETNTPTEGSDNNTTNPSSSQTGNSTNGPLPMGNSANSNTFSMSRSGIVILRPTNILPRNPPTQSNNQESNNSSTTNNTSTEGAPANSTNVSGIRWVPIPVTFISLNNGERPNTVMTPNRSNSNTASTNANSNGNTQTSENTNDGTPNYSHLRSMLNHVFNTTDRINTQEQNTSNNDSNDTTNSSNNNNTSLPGRMTSLLSSLMSASGNNRNADTTDINNTTNNVVSNPPNTIFTTGVASYRSQDGEVRTVNLHGNENNEINQSNIQNNTQTNTTPATATSTNDSNEQENIPNTDTNDPSI</sequence>
<feature type="compositionally biased region" description="Low complexity" evidence="5">
    <location>
        <begin position="459"/>
        <end position="479"/>
    </location>
</feature>
<dbReference type="Proteomes" id="UP000002866">
    <property type="component" value="Chromosome 1"/>
</dbReference>
<feature type="domain" description="RING-type" evidence="6">
    <location>
        <begin position="335"/>
        <end position="360"/>
    </location>
</feature>
<dbReference type="GeneID" id="14492809"/>
<protein>
    <recommendedName>
        <fullName evidence="6">RING-type domain-containing protein</fullName>
    </recommendedName>
</protein>
<feature type="compositionally biased region" description="Low complexity" evidence="5">
    <location>
        <begin position="569"/>
        <end position="588"/>
    </location>
</feature>
<evidence type="ECO:0000256" key="3">
    <source>
        <dbReference type="ARBA" id="ARBA00022833"/>
    </source>
</evidence>
<keyword evidence="2 4" id="KW-0863">Zinc-finger</keyword>
<feature type="region of interest" description="Disordered" evidence="5">
    <location>
        <begin position="654"/>
        <end position="698"/>
    </location>
</feature>
<feature type="region of interest" description="Disordered" evidence="5">
    <location>
        <begin position="1"/>
        <end position="103"/>
    </location>
</feature>
<dbReference type="GO" id="GO:0061630">
    <property type="term" value="F:ubiquitin protein ligase activity"/>
    <property type="evidence" value="ECO:0007669"/>
    <property type="project" value="TreeGrafter"/>
</dbReference>
<dbReference type="InParanoid" id="I2GVN6"/>
<evidence type="ECO:0000256" key="5">
    <source>
        <dbReference type="SAM" id="MobiDB-lite"/>
    </source>
</evidence>
<feature type="compositionally biased region" description="Polar residues" evidence="5">
    <location>
        <begin position="537"/>
        <end position="548"/>
    </location>
</feature>
<evidence type="ECO:0000259" key="6">
    <source>
        <dbReference type="PROSITE" id="PS50089"/>
    </source>
</evidence>
<dbReference type="STRING" id="1071380.I2GVN6"/>
<feature type="region of interest" description="Disordered" evidence="5">
    <location>
        <begin position="126"/>
        <end position="165"/>
    </location>
</feature>
<keyword evidence="1" id="KW-0479">Metal-binding</keyword>
<dbReference type="AlphaFoldDB" id="I2GVN6"/>
<feature type="region of interest" description="Disordered" evidence="5">
    <location>
        <begin position="502"/>
        <end position="548"/>
    </location>
</feature>
<feature type="compositionally biased region" description="Polar residues" evidence="5">
    <location>
        <begin position="46"/>
        <end position="56"/>
    </location>
</feature>
<dbReference type="PANTHER" id="PTHR15710:SF201">
    <property type="entry name" value="RING-TYPE DOMAIN-CONTAINING PROTEIN"/>
    <property type="match status" value="1"/>
</dbReference>
<dbReference type="InterPro" id="IPR017907">
    <property type="entry name" value="Znf_RING_CS"/>
</dbReference>
<organism evidence="7 8">
    <name type="scientific">Henningerozyma blattae (strain ATCC 34711 / CBS 6284 / DSM 70876 / NBRC 10599 / NRRL Y-10934 / UCD 77-7)</name>
    <name type="common">Yeast</name>
    <name type="synonym">Tetrapisispora blattae</name>
    <dbReference type="NCBI Taxonomy" id="1071380"/>
    <lineage>
        <taxon>Eukaryota</taxon>
        <taxon>Fungi</taxon>
        <taxon>Dikarya</taxon>
        <taxon>Ascomycota</taxon>
        <taxon>Saccharomycotina</taxon>
        <taxon>Saccharomycetes</taxon>
        <taxon>Saccharomycetales</taxon>
        <taxon>Saccharomycetaceae</taxon>
        <taxon>Henningerozyma</taxon>
    </lineage>
</organism>
<feature type="region of interest" description="Disordered" evidence="5">
    <location>
        <begin position="300"/>
        <end position="327"/>
    </location>
</feature>
<feature type="compositionally biased region" description="Basic and acidic residues" evidence="5">
    <location>
        <begin position="256"/>
        <end position="266"/>
    </location>
</feature>
<feature type="compositionally biased region" description="Low complexity" evidence="5">
    <location>
        <begin position="654"/>
        <end position="680"/>
    </location>
</feature>
<dbReference type="HOGENOM" id="CLU_020039_0_0_1"/>
<feature type="compositionally biased region" description="Low complexity" evidence="5">
    <location>
        <begin position="595"/>
        <end position="628"/>
    </location>
</feature>
<keyword evidence="3" id="KW-0862">Zinc</keyword>